<name>A0AAV6NTL5_9ROSI</name>
<evidence type="ECO:0000313" key="2">
    <source>
        <dbReference type="Proteomes" id="UP000685013"/>
    </source>
</evidence>
<keyword evidence="2" id="KW-1185">Reference proteome</keyword>
<sequence>MGVRDCERVEQEIRSRRRRRFGVSPLRLEILEGKWEPREQETSCYWALKASEDVGGLNADHTITFGHEEEEEAGIELDPLAQILGTL</sequence>
<evidence type="ECO:0000313" key="1">
    <source>
        <dbReference type="EMBL" id="KAG6602291.1"/>
    </source>
</evidence>
<accession>A0AAV6NTL5</accession>
<reference evidence="1 2" key="1">
    <citation type="journal article" date="2021" name="Hortic Res">
        <title>The domestication of Cucurbita argyrosperma as revealed by the genome of its wild relative.</title>
        <authorList>
            <person name="Barrera-Redondo J."/>
            <person name="Sanchez-de la Vega G."/>
            <person name="Aguirre-Liguori J.A."/>
            <person name="Castellanos-Morales G."/>
            <person name="Gutierrez-Guerrero Y.T."/>
            <person name="Aguirre-Dugua X."/>
            <person name="Aguirre-Planter E."/>
            <person name="Tenaillon M.I."/>
            <person name="Lira-Saade R."/>
            <person name="Eguiarte L.E."/>
        </authorList>
    </citation>
    <scope>NUCLEOTIDE SEQUENCE [LARGE SCALE GENOMIC DNA]</scope>
    <source>
        <strain evidence="1">JBR-2021</strain>
    </source>
</reference>
<feature type="non-terminal residue" evidence="1">
    <location>
        <position position="1"/>
    </location>
</feature>
<dbReference type="Proteomes" id="UP000685013">
    <property type="component" value="Chromosome 4"/>
</dbReference>
<dbReference type="AlphaFoldDB" id="A0AAV6NTL5"/>
<organism evidence="1 2">
    <name type="scientific">Cucurbita argyrosperma subsp. sororia</name>
    <dbReference type="NCBI Taxonomy" id="37648"/>
    <lineage>
        <taxon>Eukaryota</taxon>
        <taxon>Viridiplantae</taxon>
        <taxon>Streptophyta</taxon>
        <taxon>Embryophyta</taxon>
        <taxon>Tracheophyta</taxon>
        <taxon>Spermatophyta</taxon>
        <taxon>Magnoliopsida</taxon>
        <taxon>eudicotyledons</taxon>
        <taxon>Gunneridae</taxon>
        <taxon>Pentapetalae</taxon>
        <taxon>rosids</taxon>
        <taxon>fabids</taxon>
        <taxon>Cucurbitales</taxon>
        <taxon>Cucurbitaceae</taxon>
        <taxon>Cucurbiteae</taxon>
        <taxon>Cucurbita</taxon>
    </lineage>
</organism>
<dbReference type="EMBL" id="JAGKQH010000004">
    <property type="protein sequence ID" value="KAG6602291.1"/>
    <property type="molecule type" value="Genomic_DNA"/>
</dbReference>
<protein>
    <submittedName>
        <fullName evidence="1">Uncharacterized protein</fullName>
    </submittedName>
</protein>
<comment type="caution">
    <text evidence="1">The sequence shown here is derived from an EMBL/GenBank/DDBJ whole genome shotgun (WGS) entry which is preliminary data.</text>
</comment>
<proteinExistence type="predicted"/>
<gene>
    <name evidence="1" type="ORF">SDJN03_07524</name>
</gene>